<dbReference type="Proteomes" id="UP001174909">
    <property type="component" value="Unassembled WGS sequence"/>
</dbReference>
<evidence type="ECO:0000313" key="2">
    <source>
        <dbReference type="EMBL" id="CAI8025393.1"/>
    </source>
</evidence>
<keyword evidence="1" id="KW-0812">Transmembrane</keyword>
<feature type="transmembrane region" description="Helical" evidence="1">
    <location>
        <begin position="88"/>
        <end position="114"/>
    </location>
</feature>
<dbReference type="AlphaFoldDB" id="A0AA35S8F5"/>
<organism evidence="2 3">
    <name type="scientific">Geodia barretti</name>
    <name type="common">Barrett's horny sponge</name>
    <dbReference type="NCBI Taxonomy" id="519541"/>
    <lineage>
        <taxon>Eukaryota</taxon>
        <taxon>Metazoa</taxon>
        <taxon>Porifera</taxon>
        <taxon>Demospongiae</taxon>
        <taxon>Heteroscleromorpha</taxon>
        <taxon>Tetractinellida</taxon>
        <taxon>Astrophorina</taxon>
        <taxon>Geodiidae</taxon>
        <taxon>Geodia</taxon>
    </lineage>
</organism>
<feature type="non-terminal residue" evidence="2">
    <location>
        <position position="126"/>
    </location>
</feature>
<sequence length="126" mass="13593">VLELRDIFDGGGVPIDHYIIQVDNGTQLETPGPTYSFDIMYNTTLSVNISAHNCAGYSDPLPLEIKYHQDSVEDSTPSMTQRPDGSSVLVIVVPVSAAGALIVITISVVLIFVLKRTCKLLALSKC</sequence>
<evidence type="ECO:0000256" key="1">
    <source>
        <dbReference type="SAM" id="Phobius"/>
    </source>
</evidence>
<protein>
    <submittedName>
        <fullName evidence="2">Uncharacterized protein</fullName>
    </submittedName>
</protein>
<keyword evidence="1" id="KW-0472">Membrane</keyword>
<gene>
    <name evidence="2" type="ORF">GBAR_LOCUS14674</name>
</gene>
<keyword evidence="3" id="KW-1185">Reference proteome</keyword>
<accession>A0AA35S8F5</accession>
<name>A0AA35S8F5_GEOBA</name>
<evidence type="ECO:0000313" key="3">
    <source>
        <dbReference type="Proteomes" id="UP001174909"/>
    </source>
</evidence>
<dbReference type="EMBL" id="CASHTH010002148">
    <property type="protein sequence ID" value="CAI8025393.1"/>
    <property type="molecule type" value="Genomic_DNA"/>
</dbReference>
<keyword evidence="1" id="KW-1133">Transmembrane helix</keyword>
<comment type="caution">
    <text evidence="2">The sequence shown here is derived from an EMBL/GenBank/DDBJ whole genome shotgun (WGS) entry which is preliminary data.</text>
</comment>
<reference evidence="2" key="1">
    <citation type="submission" date="2023-03" db="EMBL/GenBank/DDBJ databases">
        <authorList>
            <person name="Steffen K."/>
            <person name="Cardenas P."/>
        </authorList>
    </citation>
    <scope>NUCLEOTIDE SEQUENCE</scope>
</reference>
<proteinExistence type="predicted"/>